<gene>
    <name evidence="2" type="ORF">KUF71_012264</name>
</gene>
<proteinExistence type="predicted"/>
<dbReference type="Proteomes" id="UP001219518">
    <property type="component" value="Unassembled WGS sequence"/>
</dbReference>
<dbReference type="AlphaFoldDB" id="A0AAE1HP80"/>
<reference evidence="2" key="2">
    <citation type="journal article" date="2023" name="BMC Genomics">
        <title>Pest status, molecular evolution, and epigenetic factors derived from the genome assembly of Frankliniella fusca, a thysanopteran phytovirus vector.</title>
        <authorList>
            <person name="Catto M.A."/>
            <person name="Labadie P.E."/>
            <person name="Jacobson A.L."/>
            <person name="Kennedy G.G."/>
            <person name="Srinivasan R."/>
            <person name="Hunt B.G."/>
        </authorList>
    </citation>
    <scope>NUCLEOTIDE SEQUENCE</scope>
    <source>
        <strain evidence="2">PL_HMW_Pooled</strain>
    </source>
</reference>
<evidence type="ECO:0000313" key="2">
    <source>
        <dbReference type="EMBL" id="KAK3924180.1"/>
    </source>
</evidence>
<dbReference type="EMBL" id="JAHWGI010001167">
    <property type="protein sequence ID" value="KAK3924180.1"/>
    <property type="molecule type" value="Genomic_DNA"/>
</dbReference>
<name>A0AAE1HP80_9NEOP</name>
<reference evidence="2" key="1">
    <citation type="submission" date="2021-07" db="EMBL/GenBank/DDBJ databases">
        <authorList>
            <person name="Catto M.A."/>
            <person name="Jacobson A."/>
            <person name="Kennedy G."/>
            <person name="Labadie P."/>
            <person name="Hunt B.G."/>
            <person name="Srinivasan R."/>
        </authorList>
    </citation>
    <scope>NUCLEOTIDE SEQUENCE</scope>
    <source>
        <strain evidence="2">PL_HMW_Pooled</strain>
        <tissue evidence="2">Head</tissue>
    </source>
</reference>
<feature type="region of interest" description="Disordered" evidence="1">
    <location>
        <begin position="1"/>
        <end position="99"/>
    </location>
</feature>
<evidence type="ECO:0000256" key="1">
    <source>
        <dbReference type="SAM" id="MobiDB-lite"/>
    </source>
</evidence>
<evidence type="ECO:0000313" key="3">
    <source>
        <dbReference type="Proteomes" id="UP001219518"/>
    </source>
</evidence>
<protein>
    <submittedName>
        <fullName evidence="2">Ribosome-associated molecular chaperone SSB1</fullName>
    </submittedName>
</protein>
<keyword evidence="3" id="KW-1185">Reference proteome</keyword>
<comment type="caution">
    <text evidence="2">The sequence shown here is derived from an EMBL/GenBank/DDBJ whole genome shotgun (WGS) entry which is preliminary data.</text>
</comment>
<accession>A0AAE1HP80</accession>
<organism evidence="2 3">
    <name type="scientific">Frankliniella fusca</name>
    <dbReference type="NCBI Taxonomy" id="407009"/>
    <lineage>
        <taxon>Eukaryota</taxon>
        <taxon>Metazoa</taxon>
        <taxon>Ecdysozoa</taxon>
        <taxon>Arthropoda</taxon>
        <taxon>Hexapoda</taxon>
        <taxon>Insecta</taxon>
        <taxon>Pterygota</taxon>
        <taxon>Neoptera</taxon>
        <taxon>Paraneoptera</taxon>
        <taxon>Thysanoptera</taxon>
        <taxon>Terebrantia</taxon>
        <taxon>Thripoidea</taxon>
        <taxon>Thripidae</taxon>
        <taxon>Frankliniella</taxon>
    </lineage>
</organism>
<sequence>MLYSGVAPTLNKRHRHVTVSDDGGGQGQVLRDGLHQAAGHRRLQAPGGDGGGGGQDKPVQEGVPVHLRVGDPRPPAAGVGLHQRQHPQRKYPHSDCGPA</sequence>